<gene>
    <name evidence="2" type="ORF">FJQ89_16070</name>
</gene>
<evidence type="ECO:0000313" key="3">
    <source>
        <dbReference type="Proteomes" id="UP000316665"/>
    </source>
</evidence>
<dbReference type="OrthoDB" id="8708108at2"/>
<organism evidence="2 3">
    <name type="scientific">Janthinobacterium tructae</name>
    <dbReference type="NCBI Taxonomy" id="2590869"/>
    <lineage>
        <taxon>Bacteria</taxon>
        <taxon>Pseudomonadati</taxon>
        <taxon>Pseudomonadota</taxon>
        <taxon>Betaproteobacteria</taxon>
        <taxon>Burkholderiales</taxon>
        <taxon>Oxalobacteraceae</taxon>
        <taxon>Janthinobacterium</taxon>
    </lineage>
</organism>
<feature type="transmembrane region" description="Helical" evidence="1">
    <location>
        <begin position="20"/>
        <end position="36"/>
    </location>
</feature>
<keyword evidence="3" id="KW-1185">Reference proteome</keyword>
<sequence length="82" mass="9427">MFSSKLLMATLLGRVMRRSGWGVLGMLIVFNALHWKRHGTLEWSDMRASLLVLLAYLVVSMLMEYKRLRDEERAAVRTSAAD</sequence>
<reference evidence="2 3" key="1">
    <citation type="submission" date="2019-06" db="EMBL/GenBank/DDBJ databases">
        <title>Complete genome sequence of Janthinobacterium sp. SNU WT3 isolated from diseased rainbow trout.</title>
        <authorList>
            <person name="Oh W.T."/>
            <person name="Park S.C."/>
        </authorList>
    </citation>
    <scope>NUCLEOTIDE SEQUENCE [LARGE SCALE GENOMIC DNA]</scope>
    <source>
        <strain evidence="2 3">SNU WT3</strain>
    </source>
</reference>
<proteinExistence type="predicted"/>
<dbReference type="EMBL" id="CP041185">
    <property type="protein sequence ID" value="QDG71766.1"/>
    <property type="molecule type" value="Genomic_DNA"/>
</dbReference>
<dbReference type="AlphaFoldDB" id="A0A4Y6RGN9"/>
<keyword evidence="1" id="KW-1133">Transmembrane helix</keyword>
<dbReference type="KEGG" id="jas:FJQ89_16070"/>
<evidence type="ECO:0000256" key="1">
    <source>
        <dbReference type="SAM" id="Phobius"/>
    </source>
</evidence>
<evidence type="ECO:0000313" key="2">
    <source>
        <dbReference type="EMBL" id="QDG71766.1"/>
    </source>
</evidence>
<dbReference type="RefSeq" id="WP_141170900.1">
    <property type="nucleotide sequence ID" value="NZ_CP041185.1"/>
</dbReference>
<protein>
    <submittedName>
        <fullName evidence="2">Uncharacterized protein</fullName>
    </submittedName>
</protein>
<keyword evidence="1" id="KW-0812">Transmembrane</keyword>
<dbReference type="Proteomes" id="UP000316665">
    <property type="component" value="Chromosome"/>
</dbReference>
<accession>A0A4Y6RGN9</accession>
<name>A0A4Y6RGN9_9BURK</name>
<keyword evidence="1" id="KW-0472">Membrane</keyword>
<feature type="transmembrane region" description="Helical" evidence="1">
    <location>
        <begin position="48"/>
        <end position="65"/>
    </location>
</feature>